<evidence type="ECO:0000313" key="2">
    <source>
        <dbReference type="Proteomes" id="UP000887116"/>
    </source>
</evidence>
<sequence>MNPSDCICGDSSEENSEDVILSDEVDELFENGNEKCINDTPKVTPDITSNTCKINDTPQCRGRPCKIYSRNDKNDEIQRKQHKIAPQPLEFIGYFP</sequence>
<name>A0A8X6GAX6_TRICU</name>
<dbReference type="EMBL" id="BMAO01034681">
    <property type="protein sequence ID" value="GFQ98219.1"/>
    <property type="molecule type" value="Genomic_DNA"/>
</dbReference>
<protein>
    <submittedName>
        <fullName evidence="1">Uncharacterized protein</fullName>
    </submittedName>
</protein>
<keyword evidence="2" id="KW-1185">Reference proteome</keyword>
<dbReference type="Proteomes" id="UP000887116">
    <property type="component" value="Unassembled WGS sequence"/>
</dbReference>
<accession>A0A8X6GAX6</accession>
<evidence type="ECO:0000313" key="1">
    <source>
        <dbReference type="EMBL" id="GFQ98219.1"/>
    </source>
</evidence>
<reference evidence="1" key="1">
    <citation type="submission" date="2020-07" db="EMBL/GenBank/DDBJ databases">
        <title>Multicomponent nature underlies the extraordinary mechanical properties of spider dragline silk.</title>
        <authorList>
            <person name="Kono N."/>
            <person name="Nakamura H."/>
            <person name="Mori M."/>
            <person name="Yoshida Y."/>
            <person name="Ohtoshi R."/>
            <person name="Malay A.D."/>
            <person name="Moran D.A.P."/>
            <person name="Tomita M."/>
            <person name="Numata K."/>
            <person name="Arakawa K."/>
        </authorList>
    </citation>
    <scope>NUCLEOTIDE SEQUENCE</scope>
</reference>
<proteinExistence type="predicted"/>
<organism evidence="1 2">
    <name type="scientific">Trichonephila clavata</name>
    <name type="common">Joro spider</name>
    <name type="synonym">Nephila clavata</name>
    <dbReference type="NCBI Taxonomy" id="2740835"/>
    <lineage>
        <taxon>Eukaryota</taxon>
        <taxon>Metazoa</taxon>
        <taxon>Ecdysozoa</taxon>
        <taxon>Arthropoda</taxon>
        <taxon>Chelicerata</taxon>
        <taxon>Arachnida</taxon>
        <taxon>Araneae</taxon>
        <taxon>Araneomorphae</taxon>
        <taxon>Entelegynae</taxon>
        <taxon>Araneoidea</taxon>
        <taxon>Nephilidae</taxon>
        <taxon>Trichonephila</taxon>
    </lineage>
</organism>
<comment type="caution">
    <text evidence="1">The sequence shown here is derived from an EMBL/GenBank/DDBJ whole genome shotgun (WGS) entry which is preliminary data.</text>
</comment>
<dbReference type="AlphaFoldDB" id="A0A8X6GAX6"/>
<gene>
    <name evidence="1" type="ORF">TNCT_296421</name>
</gene>